<dbReference type="RefSeq" id="WP_267259556.1">
    <property type="nucleotide sequence ID" value="NZ_CP084204.1"/>
</dbReference>
<organism evidence="11 12">
    <name type="scientific">Streptomyces tanashiensis</name>
    <dbReference type="NCBI Taxonomy" id="67367"/>
    <lineage>
        <taxon>Bacteria</taxon>
        <taxon>Bacillati</taxon>
        <taxon>Actinomycetota</taxon>
        <taxon>Actinomycetes</taxon>
        <taxon>Kitasatosporales</taxon>
        <taxon>Streptomycetaceae</taxon>
        <taxon>Streptomyces</taxon>
    </lineage>
</organism>
<gene>
    <name evidence="11" type="ORF">LDH80_26820</name>
</gene>
<feature type="transmembrane region" description="Helical" evidence="9">
    <location>
        <begin position="390"/>
        <end position="413"/>
    </location>
</feature>
<protein>
    <submittedName>
        <fullName evidence="11">MFS transporter</fullName>
    </submittedName>
</protein>
<feature type="transmembrane region" description="Helical" evidence="9">
    <location>
        <begin position="290"/>
        <end position="312"/>
    </location>
</feature>
<evidence type="ECO:0000256" key="9">
    <source>
        <dbReference type="SAM" id="Phobius"/>
    </source>
</evidence>
<dbReference type="InterPro" id="IPR020846">
    <property type="entry name" value="MFS_dom"/>
</dbReference>
<feature type="transmembrane region" description="Helical" evidence="9">
    <location>
        <begin position="160"/>
        <end position="183"/>
    </location>
</feature>
<feature type="transmembrane region" description="Helical" evidence="9">
    <location>
        <begin position="451"/>
        <end position="476"/>
    </location>
</feature>
<name>A0ABY6R2U8_9ACTN</name>
<feature type="transmembrane region" description="Helical" evidence="9">
    <location>
        <begin position="66"/>
        <end position="86"/>
    </location>
</feature>
<keyword evidence="4 9" id="KW-0812">Transmembrane</keyword>
<evidence type="ECO:0000256" key="4">
    <source>
        <dbReference type="ARBA" id="ARBA00022692"/>
    </source>
</evidence>
<accession>A0ABY6R2U8</accession>
<evidence type="ECO:0000256" key="5">
    <source>
        <dbReference type="ARBA" id="ARBA00022989"/>
    </source>
</evidence>
<reference evidence="11" key="1">
    <citation type="submission" date="2021-09" db="EMBL/GenBank/DDBJ databases">
        <title>Complete genome sequence and metabolic characterization of Streptomyces tanashiensis DSM 731 the producer of antibacterial Kalafungin and diverse secondary metabolites.</title>
        <authorList>
            <person name="Abbasi M.N."/>
            <person name="Anwar M.N."/>
            <person name="Alam K."/>
            <person name="Shoaib M."/>
            <person name="Lin Z."/>
            <person name="Hayat M."/>
            <person name="Ali M.I."/>
            <person name="Malik H.M.T."/>
            <person name="Ahmed I."/>
            <person name="Li A."/>
            <person name="Hailong Wang H."/>
            <person name="Zhang Y."/>
        </authorList>
    </citation>
    <scope>NUCLEOTIDE SEQUENCE</scope>
    <source>
        <strain evidence="11">Kala</strain>
    </source>
</reference>
<feature type="transmembrane region" description="Helical" evidence="9">
    <location>
        <begin position="425"/>
        <end position="445"/>
    </location>
</feature>
<keyword evidence="12" id="KW-1185">Reference proteome</keyword>
<dbReference type="InterPro" id="IPR036259">
    <property type="entry name" value="MFS_trans_sf"/>
</dbReference>
<feature type="region of interest" description="Disordered" evidence="8">
    <location>
        <begin position="1"/>
        <end position="24"/>
    </location>
</feature>
<evidence type="ECO:0000256" key="8">
    <source>
        <dbReference type="SAM" id="MobiDB-lite"/>
    </source>
</evidence>
<keyword evidence="7" id="KW-0046">Antibiotic resistance</keyword>
<feature type="domain" description="Major facilitator superfamily (MFS) profile" evidence="10">
    <location>
        <begin position="30"/>
        <end position="539"/>
    </location>
</feature>
<evidence type="ECO:0000256" key="6">
    <source>
        <dbReference type="ARBA" id="ARBA00023136"/>
    </source>
</evidence>
<evidence type="ECO:0000256" key="7">
    <source>
        <dbReference type="ARBA" id="ARBA00023251"/>
    </source>
</evidence>
<evidence type="ECO:0000259" key="10">
    <source>
        <dbReference type="PROSITE" id="PS50850"/>
    </source>
</evidence>
<keyword evidence="6 9" id="KW-0472">Membrane</keyword>
<dbReference type="GeneID" id="95603130"/>
<evidence type="ECO:0000256" key="1">
    <source>
        <dbReference type="ARBA" id="ARBA00004651"/>
    </source>
</evidence>
<proteinExistence type="predicted"/>
<dbReference type="EMBL" id="CP084204">
    <property type="protein sequence ID" value="UZX24096.1"/>
    <property type="molecule type" value="Genomic_DNA"/>
</dbReference>
<dbReference type="Gene3D" id="1.20.1720.10">
    <property type="entry name" value="Multidrug resistance protein D"/>
    <property type="match status" value="1"/>
</dbReference>
<keyword evidence="5 9" id="KW-1133">Transmembrane helix</keyword>
<dbReference type="Proteomes" id="UP001164506">
    <property type="component" value="Chromosome"/>
</dbReference>
<feature type="transmembrane region" description="Helical" evidence="9">
    <location>
        <begin position="318"/>
        <end position="340"/>
    </location>
</feature>
<dbReference type="Pfam" id="PF07690">
    <property type="entry name" value="MFS_1"/>
    <property type="match status" value="1"/>
</dbReference>
<dbReference type="PROSITE" id="PS50850">
    <property type="entry name" value="MFS"/>
    <property type="match status" value="1"/>
</dbReference>
<dbReference type="PANTHER" id="PTHR42718:SF46">
    <property type="entry name" value="BLR6921 PROTEIN"/>
    <property type="match status" value="1"/>
</dbReference>
<sequence>MSTTRLRERRGATGLPGPARPRSARARSARHGFLLLGGVQMTLIFTLASLAVPLPRIGAEFRLDRAELILLSAAYGLTFAGLLLLGGRLADRSGGRRVLTAGLLVFGAASALAPLAPGYGTLLAARFGQGAGAALVAPAAMALLRALYPEPAAYGRAMATWGGLSVLGATAGNLLSGVVAAATSWRGTFAVPIAVTATALLLAPRLLPPTPTPGQAPTTAPGAGETTTTPGTDPALTATGPATGEPTTASGTTPGKPTTAPSPTPDAPTTGPAPSPTPGRSTIPPGARRALDLPGALLATAGITLASYGLVLTDAHPWASAPVLVPLLAGLVLLAAFGAVERRTADPLLPPGFLRDGRRALGLAAIGLTAAGTATVFVLLSLALQQQRGWSALLTSAAFVPFAAALLGSGRLAGPLIGRYGPGRVAAAGLGTAAAGLGLLAATGFDTSVPYAYGLLPGLVLLPAGGALSFAGAAVLATDGVPAHHTGLAGGVLNTAMELGPTVLFAALLTLGGDAVSLAAAAVLFTALASATALTTRIH</sequence>
<keyword evidence="3" id="KW-1003">Cell membrane</keyword>
<feature type="transmembrane region" description="Helical" evidence="9">
    <location>
        <begin position="32"/>
        <end position="54"/>
    </location>
</feature>
<evidence type="ECO:0000313" key="11">
    <source>
        <dbReference type="EMBL" id="UZX24096.1"/>
    </source>
</evidence>
<feature type="compositionally biased region" description="Basic and acidic residues" evidence="8">
    <location>
        <begin position="1"/>
        <end position="11"/>
    </location>
</feature>
<feature type="region of interest" description="Disordered" evidence="8">
    <location>
        <begin position="206"/>
        <end position="288"/>
    </location>
</feature>
<feature type="compositionally biased region" description="Pro residues" evidence="8">
    <location>
        <begin position="260"/>
        <end position="277"/>
    </location>
</feature>
<feature type="transmembrane region" description="Helical" evidence="9">
    <location>
        <begin position="98"/>
        <end position="116"/>
    </location>
</feature>
<dbReference type="Gene3D" id="1.20.1250.20">
    <property type="entry name" value="MFS general substrate transporter like domains"/>
    <property type="match status" value="1"/>
</dbReference>
<feature type="compositionally biased region" description="Low complexity" evidence="8">
    <location>
        <begin position="215"/>
        <end position="259"/>
    </location>
</feature>
<dbReference type="PANTHER" id="PTHR42718">
    <property type="entry name" value="MAJOR FACILITATOR SUPERFAMILY MULTIDRUG TRANSPORTER MFSC"/>
    <property type="match status" value="1"/>
</dbReference>
<feature type="transmembrane region" description="Helical" evidence="9">
    <location>
        <begin position="361"/>
        <end position="384"/>
    </location>
</feature>
<feature type="transmembrane region" description="Helical" evidence="9">
    <location>
        <begin position="128"/>
        <end position="148"/>
    </location>
</feature>
<dbReference type="InterPro" id="IPR011701">
    <property type="entry name" value="MFS"/>
</dbReference>
<evidence type="ECO:0000256" key="2">
    <source>
        <dbReference type="ARBA" id="ARBA00022448"/>
    </source>
</evidence>
<keyword evidence="2" id="KW-0813">Transport</keyword>
<comment type="subcellular location">
    <subcellularLocation>
        <location evidence="1">Cell membrane</location>
        <topology evidence="1">Multi-pass membrane protein</topology>
    </subcellularLocation>
</comment>
<evidence type="ECO:0000313" key="12">
    <source>
        <dbReference type="Proteomes" id="UP001164506"/>
    </source>
</evidence>
<dbReference type="SUPFAM" id="SSF103473">
    <property type="entry name" value="MFS general substrate transporter"/>
    <property type="match status" value="1"/>
</dbReference>
<evidence type="ECO:0000256" key="3">
    <source>
        <dbReference type="ARBA" id="ARBA00022475"/>
    </source>
</evidence>